<sequence length="250" mass="27034">MWVYQLSHYNLHFAGGFQENIFCQQTERKPATTGSVKTGMTMTEKILARASDKPEVTPGDNVWVNVDVLMTHDIGGPASFGVFKEQFGQKAKANPDYKGVCHVALAQEGHCRPGEVLLGTDSHTCTAGAFGQFATGIGTTGAGFVLGTGKLLLKVPPTLRFVMDGEMPSYLLAKDLILQISTVIYTLWLISVSWMSHIIGEISVAGATYKTMEFVGTTVECLSMEERMTLCNMVVEADGKNGVIPADKTT</sequence>
<accession>A0AC58TMS6</accession>
<reference evidence="1" key="1">
    <citation type="journal article" date="2014" name="Nat. Commun.">
        <title>The tobacco genome sequence and its comparison with those of tomato and potato.</title>
        <authorList>
            <person name="Sierro N."/>
            <person name="Battey J.N."/>
            <person name="Ouadi S."/>
            <person name="Bakaher N."/>
            <person name="Bovet L."/>
            <person name="Willig A."/>
            <person name="Goepfert S."/>
            <person name="Peitsch M.C."/>
            <person name="Ivanov N.V."/>
        </authorList>
    </citation>
    <scope>NUCLEOTIDE SEQUENCE [LARGE SCALE GENOMIC DNA]</scope>
</reference>
<dbReference type="RefSeq" id="XP_075098525.1">
    <property type="nucleotide sequence ID" value="XM_075242424.1"/>
</dbReference>
<organism evidence="1 2">
    <name type="scientific">Nicotiana tabacum</name>
    <name type="common">Common tobacco</name>
    <dbReference type="NCBI Taxonomy" id="4097"/>
    <lineage>
        <taxon>Eukaryota</taxon>
        <taxon>Viridiplantae</taxon>
        <taxon>Streptophyta</taxon>
        <taxon>Embryophyta</taxon>
        <taxon>Tracheophyta</taxon>
        <taxon>Spermatophyta</taxon>
        <taxon>Magnoliopsida</taxon>
        <taxon>eudicotyledons</taxon>
        <taxon>Gunneridae</taxon>
        <taxon>Pentapetalae</taxon>
        <taxon>asterids</taxon>
        <taxon>lamiids</taxon>
        <taxon>Solanales</taxon>
        <taxon>Solanaceae</taxon>
        <taxon>Nicotianoideae</taxon>
        <taxon>Nicotianeae</taxon>
        <taxon>Nicotiana</taxon>
    </lineage>
</organism>
<evidence type="ECO:0000313" key="1">
    <source>
        <dbReference type="Proteomes" id="UP000790787"/>
    </source>
</evidence>
<reference evidence="2" key="2">
    <citation type="submission" date="2025-08" db="UniProtKB">
        <authorList>
            <consortium name="RefSeq"/>
        </authorList>
    </citation>
    <scope>IDENTIFICATION</scope>
    <source>
        <tissue evidence="2">Leaf</tissue>
    </source>
</reference>
<gene>
    <name evidence="2" type="primary">LOC107796699</name>
</gene>
<dbReference type="Proteomes" id="UP000790787">
    <property type="component" value="Chromosome 21"/>
</dbReference>
<protein>
    <submittedName>
        <fullName evidence="2">3-isopropylmalate dehydratase large subunit, chloroplastic-like isoform X3</fullName>
    </submittedName>
</protein>
<keyword evidence="1" id="KW-1185">Reference proteome</keyword>
<evidence type="ECO:0000313" key="2">
    <source>
        <dbReference type="RefSeq" id="XP_075098525.1"/>
    </source>
</evidence>
<name>A0AC58TMS6_TOBAC</name>
<proteinExistence type="predicted"/>